<sequence length="139" mass="15882">MNDNYDSNEKIRFIHGLLKKEVEDLIHFISSSKVNLADTNSPPMDVVINDKEVIIYIELPGLTTSHFTVYQYDDLVVIEGVRPKMVMPKASFVRVERESVRFRRILRLPFCVNEGDSKAKLKDGVLEVHISRGACECSL</sequence>
<evidence type="ECO:0000313" key="4">
    <source>
        <dbReference type="EMBL" id="ADD68602.1"/>
    </source>
</evidence>
<dbReference type="InParanoid" id="D4H0T9"/>
<dbReference type="OrthoDB" id="9796703at2"/>
<gene>
    <name evidence="4" type="ordered locus">Dacet_1838</name>
</gene>
<dbReference type="AlphaFoldDB" id="D4H0T9"/>
<dbReference type="PROSITE" id="PS01031">
    <property type="entry name" value="SHSP"/>
    <property type="match status" value="1"/>
</dbReference>
<dbReference type="eggNOG" id="COG0071">
    <property type="taxonomic scope" value="Bacteria"/>
</dbReference>
<keyword evidence="5" id="KW-1185">Reference proteome</keyword>
<dbReference type="STRING" id="522772.Dacet_1838"/>
<reference evidence="4 5" key="1">
    <citation type="journal article" date="2010" name="Stand. Genomic Sci.">
        <title>Complete genome sequence of Denitrovibrio acetiphilus type strain (N2460).</title>
        <authorList>
            <person name="Kiss H."/>
            <person name="Lang E."/>
            <person name="Lapidus A."/>
            <person name="Copeland A."/>
            <person name="Nolan M."/>
            <person name="Glavina Del Rio T."/>
            <person name="Chen F."/>
            <person name="Lucas S."/>
            <person name="Tice H."/>
            <person name="Cheng J.F."/>
            <person name="Han C."/>
            <person name="Goodwin L."/>
            <person name="Pitluck S."/>
            <person name="Liolios K."/>
            <person name="Pati A."/>
            <person name="Ivanova N."/>
            <person name="Mavromatis K."/>
            <person name="Chen A."/>
            <person name="Palaniappan K."/>
            <person name="Land M."/>
            <person name="Hauser L."/>
            <person name="Chang Y.J."/>
            <person name="Jeffries C.D."/>
            <person name="Detter J.C."/>
            <person name="Brettin T."/>
            <person name="Spring S."/>
            <person name="Rohde M."/>
            <person name="Goker M."/>
            <person name="Woyke T."/>
            <person name="Bristow J."/>
            <person name="Eisen J.A."/>
            <person name="Markowitz V."/>
            <person name="Hugenholtz P."/>
            <person name="Kyrpides N.C."/>
            <person name="Klenk H.P."/>
        </authorList>
    </citation>
    <scope>NUCLEOTIDE SEQUENCE [LARGE SCALE GENOMIC DNA]</scope>
    <source>
        <strain evidence="5">DSM 12809 / NBRC 114555 / N2460</strain>
    </source>
</reference>
<proteinExistence type="inferred from homology"/>
<dbReference type="PaxDb" id="522772-Dacet_1838"/>
<accession>D4H0T9</accession>
<evidence type="ECO:0000256" key="2">
    <source>
        <dbReference type="RuleBase" id="RU003616"/>
    </source>
</evidence>
<dbReference type="Pfam" id="PF00011">
    <property type="entry name" value="HSP20"/>
    <property type="match status" value="1"/>
</dbReference>
<dbReference type="EMBL" id="CP001968">
    <property type="protein sequence ID" value="ADD68602.1"/>
    <property type="molecule type" value="Genomic_DNA"/>
</dbReference>
<evidence type="ECO:0000313" key="5">
    <source>
        <dbReference type="Proteomes" id="UP000002012"/>
    </source>
</evidence>
<dbReference type="Gene3D" id="2.60.40.790">
    <property type="match status" value="1"/>
</dbReference>
<dbReference type="CDD" id="cd06464">
    <property type="entry name" value="ACD_sHsps-like"/>
    <property type="match status" value="1"/>
</dbReference>
<dbReference type="Proteomes" id="UP000002012">
    <property type="component" value="Chromosome"/>
</dbReference>
<dbReference type="InterPro" id="IPR008978">
    <property type="entry name" value="HSP20-like_chaperone"/>
</dbReference>
<dbReference type="HOGENOM" id="CLU_046737_12_4_0"/>
<evidence type="ECO:0000259" key="3">
    <source>
        <dbReference type="PROSITE" id="PS01031"/>
    </source>
</evidence>
<protein>
    <submittedName>
        <fullName evidence="4">Molecular chaperone (Small heat shock protein)-like protein</fullName>
    </submittedName>
</protein>
<dbReference type="RefSeq" id="WP_013011112.1">
    <property type="nucleotide sequence ID" value="NC_013943.1"/>
</dbReference>
<evidence type="ECO:0000256" key="1">
    <source>
        <dbReference type="PROSITE-ProRule" id="PRU00285"/>
    </source>
</evidence>
<dbReference type="InterPro" id="IPR002068">
    <property type="entry name" value="A-crystallin/Hsp20_dom"/>
</dbReference>
<dbReference type="SUPFAM" id="SSF49764">
    <property type="entry name" value="HSP20-like chaperones"/>
    <property type="match status" value="1"/>
</dbReference>
<feature type="domain" description="SHSP" evidence="3">
    <location>
        <begin position="35"/>
        <end position="139"/>
    </location>
</feature>
<keyword evidence="4" id="KW-0346">Stress response</keyword>
<dbReference type="KEGG" id="dap:Dacet_1838"/>
<name>D4H0T9_DENA2</name>
<organism evidence="4 5">
    <name type="scientific">Denitrovibrio acetiphilus (strain DSM 12809 / NBRC 114555 / N2460)</name>
    <dbReference type="NCBI Taxonomy" id="522772"/>
    <lineage>
        <taxon>Bacteria</taxon>
        <taxon>Pseudomonadati</taxon>
        <taxon>Deferribacterota</taxon>
        <taxon>Deferribacteres</taxon>
        <taxon>Deferribacterales</taxon>
        <taxon>Geovibrionaceae</taxon>
        <taxon>Denitrovibrio</taxon>
    </lineage>
</organism>
<comment type="similarity">
    <text evidence="1 2">Belongs to the small heat shock protein (HSP20) family.</text>
</comment>